<dbReference type="InterPro" id="IPR051463">
    <property type="entry name" value="Peptidase_U62_metallo"/>
</dbReference>
<reference evidence="8" key="1">
    <citation type="journal article" date="2020" name="mSystems">
        <title>Genome- and Community-Level Interaction Insights into Carbon Utilization and Element Cycling Functions of Hydrothermarchaeota in Hydrothermal Sediment.</title>
        <authorList>
            <person name="Zhou Z."/>
            <person name="Liu Y."/>
            <person name="Xu W."/>
            <person name="Pan J."/>
            <person name="Luo Z.H."/>
            <person name="Li M."/>
        </authorList>
    </citation>
    <scope>NUCLEOTIDE SEQUENCE [LARGE SCALE GENOMIC DNA]</scope>
    <source>
        <strain evidence="8">SpSt-265</strain>
        <strain evidence="9">SpSt-465</strain>
    </source>
</reference>
<evidence type="ECO:0000313" key="9">
    <source>
        <dbReference type="EMBL" id="HFJ54073.1"/>
    </source>
</evidence>
<feature type="domain" description="Metalloprotease TldD/E central" evidence="7">
    <location>
        <begin position="106"/>
        <end position="212"/>
    </location>
</feature>
<dbReference type="AlphaFoldDB" id="A0A7C1NF82"/>
<evidence type="ECO:0000256" key="2">
    <source>
        <dbReference type="ARBA" id="ARBA00022670"/>
    </source>
</evidence>
<sequence>MKAFLKEVLAGLAVDYADIRVEESETTRIVYRGRELEDIGTSFERGGCLRVFYQGNWVIASFNTVDESLKELADELAIQAAELPPRDGGLIHLPPLDEIIRMPRHEDPRTVPLAEKQQLIHDYNRLLLEPKQIISTVSSYLDSHRTVYWYSSEDRYIEQEFVRTGFSCQAIARDGVNIQQYGESFGRAAGFESLRGKESMVERVARIAIDLLKAEPVSAGTYTVIIDPLLGGIFAHEAFGHLSEADHIAENERLKQLMRIGTRYGVEELTIVDDPTLPGENGSYRYDDEGVPAQRTELIKNGVIASHLHSRHTAYLMGEGATGNARAISYRFAPIVRMSNTYIVPQNRRFDEMLAEVKDGLYVVGSRGGMTELETFTFSSQYAYRIENGRLTKMVRDATLAGNVFETLRNIDAIGNDLMIHGGLGGCGKDGQSPLPVTTGAPHIRIRNVVIGGR</sequence>
<dbReference type="EMBL" id="DSTU01000007">
    <property type="protein sequence ID" value="HFJ54073.1"/>
    <property type="molecule type" value="Genomic_DNA"/>
</dbReference>
<dbReference type="GO" id="GO:0008237">
    <property type="term" value="F:metallopeptidase activity"/>
    <property type="evidence" value="ECO:0007669"/>
    <property type="project" value="UniProtKB-KW"/>
</dbReference>
<dbReference type="InterPro" id="IPR035068">
    <property type="entry name" value="TldD/PmbA_N"/>
</dbReference>
<protein>
    <submittedName>
        <fullName evidence="8">TldD/PmbA family protein</fullName>
    </submittedName>
</protein>
<accession>A0A7C1NF82</accession>
<keyword evidence="2" id="KW-0645">Protease</keyword>
<dbReference type="InterPro" id="IPR045569">
    <property type="entry name" value="Metalloprtase-TldD/E_C"/>
</dbReference>
<evidence type="ECO:0000259" key="5">
    <source>
        <dbReference type="Pfam" id="PF01523"/>
    </source>
</evidence>
<dbReference type="Pfam" id="PF01523">
    <property type="entry name" value="PmbA_TldD_1st"/>
    <property type="match status" value="1"/>
</dbReference>
<evidence type="ECO:0000259" key="6">
    <source>
        <dbReference type="Pfam" id="PF19289"/>
    </source>
</evidence>
<evidence type="ECO:0000259" key="7">
    <source>
        <dbReference type="Pfam" id="PF19290"/>
    </source>
</evidence>
<keyword evidence="3" id="KW-0378">Hydrolase</keyword>
<dbReference type="Gene3D" id="3.30.2290.10">
    <property type="entry name" value="PmbA/TldD superfamily"/>
    <property type="match status" value="1"/>
</dbReference>
<comment type="caution">
    <text evidence="8">The sequence shown here is derived from an EMBL/GenBank/DDBJ whole genome shotgun (WGS) entry which is preliminary data.</text>
</comment>
<dbReference type="PANTHER" id="PTHR30624:SF0">
    <property type="entry name" value="METALLOPROTEASE SLR0863"/>
    <property type="match status" value="1"/>
</dbReference>
<evidence type="ECO:0000313" key="8">
    <source>
        <dbReference type="EMBL" id="HEA87257.1"/>
    </source>
</evidence>
<dbReference type="InterPro" id="IPR002510">
    <property type="entry name" value="Metalloprtase-TldD/E_N"/>
</dbReference>
<dbReference type="PANTHER" id="PTHR30624">
    <property type="entry name" value="UNCHARACTERIZED PROTEIN TLDD AND PMBA"/>
    <property type="match status" value="1"/>
</dbReference>
<gene>
    <name evidence="8" type="ORF">ENP94_04510</name>
    <name evidence="9" type="ORF">ENS16_05235</name>
</gene>
<dbReference type="Pfam" id="PF19290">
    <property type="entry name" value="PmbA_TldD_2nd"/>
    <property type="match status" value="1"/>
</dbReference>
<keyword evidence="4" id="KW-0482">Metalloprotease</keyword>
<feature type="domain" description="Metalloprotease TldD/E C-terminal" evidence="6">
    <location>
        <begin position="220"/>
        <end position="453"/>
    </location>
</feature>
<proteinExistence type="inferred from homology"/>
<evidence type="ECO:0000256" key="4">
    <source>
        <dbReference type="ARBA" id="ARBA00023049"/>
    </source>
</evidence>
<evidence type="ECO:0000256" key="3">
    <source>
        <dbReference type="ARBA" id="ARBA00022801"/>
    </source>
</evidence>
<comment type="similarity">
    <text evidence="1">Belongs to the peptidase U62 family.</text>
</comment>
<organism evidence="8">
    <name type="scientific">candidate division WOR-3 bacterium</name>
    <dbReference type="NCBI Taxonomy" id="2052148"/>
    <lineage>
        <taxon>Bacteria</taxon>
        <taxon>Bacteria division WOR-3</taxon>
    </lineage>
</organism>
<dbReference type="Pfam" id="PF19289">
    <property type="entry name" value="PmbA_TldD_3rd"/>
    <property type="match status" value="1"/>
</dbReference>
<feature type="domain" description="Metalloprotease TldD/E N-terminal" evidence="5">
    <location>
        <begin position="17"/>
        <end position="77"/>
    </location>
</feature>
<dbReference type="SUPFAM" id="SSF111283">
    <property type="entry name" value="Putative modulator of DNA gyrase, PmbA/TldD"/>
    <property type="match status" value="1"/>
</dbReference>
<name>A0A7C1NF82_UNCW3</name>
<evidence type="ECO:0000256" key="1">
    <source>
        <dbReference type="ARBA" id="ARBA00005836"/>
    </source>
</evidence>
<dbReference type="PIRSF" id="PIRSF004919">
    <property type="entry name" value="TldD"/>
    <property type="match status" value="1"/>
</dbReference>
<dbReference type="InterPro" id="IPR036059">
    <property type="entry name" value="TldD/PmbA_sf"/>
</dbReference>
<dbReference type="InterPro" id="IPR025502">
    <property type="entry name" value="TldD"/>
</dbReference>
<dbReference type="EMBL" id="DSLG01000004">
    <property type="protein sequence ID" value="HEA87257.1"/>
    <property type="molecule type" value="Genomic_DNA"/>
</dbReference>
<dbReference type="InterPro" id="IPR045570">
    <property type="entry name" value="Metalloprtase-TldD/E_cen_dom"/>
</dbReference>
<dbReference type="GO" id="GO:0005829">
    <property type="term" value="C:cytosol"/>
    <property type="evidence" value="ECO:0007669"/>
    <property type="project" value="TreeGrafter"/>
</dbReference>
<dbReference type="GO" id="GO:0006508">
    <property type="term" value="P:proteolysis"/>
    <property type="evidence" value="ECO:0007669"/>
    <property type="project" value="UniProtKB-KW"/>
</dbReference>